<accession>A0A7W2M8N4</accession>
<dbReference type="AlphaFoldDB" id="A0A7W2M8N4"/>
<dbReference type="PROSITE" id="PS51257">
    <property type="entry name" value="PROKAR_LIPOPROTEIN"/>
    <property type="match status" value="1"/>
</dbReference>
<dbReference type="Gene3D" id="3.90.1140.10">
    <property type="entry name" value="Cyclic phosphodiesterase"/>
    <property type="match status" value="1"/>
</dbReference>
<evidence type="ECO:0000313" key="2">
    <source>
        <dbReference type="Proteomes" id="UP000541857"/>
    </source>
</evidence>
<protein>
    <recommendedName>
        <fullName evidence="3">2'-5' RNA ligase family protein</fullName>
    </recommendedName>
</protein>
<comment type="caution">
    <text evidence="1">The sequence shown here is derived from an EMBL/GenBank/DDBJ whole genome shotgun (WGS) entry which is preliminary data.</text>
</comment>
<evidence type="ECO:0008006" key="3">
    <source>
        <dbReference type="Google" id="ProtNLM"/>
    </source>
</evidence>
<name>A0A7W2M8N4_9FLAO</name>
<dbReference type="EMBL" id="JACGLT010000025">
    <property type="protein sequence ID" value="MBA6154745.1"/>
    <property type="molecule type" value="Genomic_DNA"/>
</dbReference>
<sequence>MNKYSLIIICLVITLISSCAPKQEKTIAIGVMLTLPEDIYDQSVQLNQAILEKHSDNITLDDHHIPHITLLQCYIKESDLSKIEQALTGLYKTIENDILWADELQYAKDKNESFASIGIKRSRALMALHEQTITLLEPYITPDGSQESYIQNSDGTPIDDFTLAYVPKFVSDHSYEHYNPHISLGVAKVPLLDSLAQHNFKATKFQAAAIGVYQLGAFGTAQKRIWESE</sequence>
<dbReference type="RefSeq" id="WP_182207003.1">
    <property type="nucleotide sequence ID" value="NZ_JACGLT010000025.1"/>
</dbReference>
<evidence type="ECO:0000313" key="1">
    <source>
        <dbReference type="EMBL" id="MBA6154745.1"/>
    </source>
</evidence>
<proteinExistence type="predicted"/>
<keyword evidence="2" id="KW-1185">Reference proteome</keyword>
<dbReference type="InterPro" id="IPR009097">
    <property type="entry name" value="Cyclic_Pdiesterase"/>
</dbReference>
<dbReference type="SUPFAM" id="SSF55144">
    <property type="entry name" value="LigT-like"/>
    <property type="match status" value="1"/>
</dbReference>
<dbReference type="Proteomes" id="UP000541857">
    <property type="component" value="Unassembled WGS sequence"/>
</dbReference>
<gene>
    <name evidence="1" type="ORF">H3Z82_18650</name>
</gene>
<organism evidence="1 2">
    <name type="scientific">Gelidibacter maritimus</name>
    <dbReference type="NCBI Taxonomy" id="2761487"/>
    <lineage>
        <taxon>Bacteria</taxon>
        <taxon>Pseudomonadati</taxon>
        <taxon>Bacteroidota</taxon>
        <taxon>Flavobacteriia</taxon>
        <taxon>Flavobacteriales</taxon>
        <taxon>Flavobacteriaceae</taxon>
        <taxon>Gelidibacter</taxon>
    </lineage>
</organism>
<reference evidence="1 2" key="1">
    <citation type="submission" date="2020-07" db="EMBL/GenBank/DDBJ databases">
        <title>Bacterium isolated from marine sediment.</title>
        <authorList>
            <person name="Shang D."/>
        </authorList>
    </citation>
    <scope>NUCLEOTIDE SEQUENCE [LARGE SCALE GENOMIC DNA]</scope>
    <source>
        <strain evidence="1 2">F6074</strain>
    </source>
</reference>